<dbReference type="InterPro" id="IPR019496">
    <property type="entry name" value="NUFIP1_cons_dom"/>
</dbReference>
<dbReference type="OrthoDB" id="273070at2759"/>
<gene>
    <name evidence="3" type="ORF">CALVIDRAFT_42185</name>
</gene>
<feature type="region of interest" description="Disordered" evidence="1">
    <location>
        <begin position="393"/>
        <end position="415"/>
    </location>
</feature>
<feature type="compositionally biased region" description="Basic and acidic residues" evidence="1">
    <location>
        <begin position="170"/>
        <end position="193"/>
    </location>
</feature>
<organism evidence="3 4">
    <name type="scientific">Calocera viscosa (strain TUFC12733)</name>
    <dbReference type="NCBI Taxonomy" id="1330018"/>
    <lineage>
        <taxon>Eukaryota</taxon>
        <taxon>Fungi</taxon>
        <taxon>Dikarya</taxon>
        <taxon>Basidiomycota</taxon>
        <taxon>Agaricomycotina</taxon>
        <taxon>Dacrymycetes</taxon>
        <taxon>Dacrymycetales</taxon>
        <taxon>Dacrymycetaceae</taxon>
        <taxon>Calocera</taxon>
    </lineage>
</organism>
<name>A0A167P3A1_CALVF</name>
<keyword evidence="4" id="KW-1185">Reference proteome</keyword>
<dbReference type="GO" id="GO:0000492">
    <property type="term" value="P:box C/D snoRNP assembly"/>
    <property type="evidence" value="ECO:0007669"/>
    <property type="project" value="TreeGrafter"/>
</dbReference>
<dbReference type="Proteomes" id="UP000076738">
    <property type="component" value="Unassembled WGS sequence"/>
</dbReference>
<feature type="region of interest" description="Disordered" evidence="1">
    <location>
        <begin position="276"/>
        <end position="295"/>
    </location>
</feature>
<reference evidence="3 4" key="1">
    <citation type="journal article" date="2016" name="Mol. Biol. Evol.">
        <title>Comparative Genomics of Early-Diverging Mushroom-Forming Fungi Provides Insights into the Origins of Lignocellulose Decay Capabilities.</title>
        <authorList>
            <person name="Nagy L.G."/>
            <person name="Riley R."/>
            <person name="Tritt A."/>
            <person name="Adam C."/>
            <person name="Daum C."/>
            <person name="Floudas D."/>
            <person name="Sun H."/>
            <person name="Yadav J.S."/>
            <person name="Pangilinan J."/>
            <person name="Larsson K.H."/>
            <person name="Matsuura K."/>
            <person name="Barry K."/>
            <person name="Labutti K."/>
            <person name="Kuo R."/>
            <person name="Ohm R.A."/>
            <person name="Bhattacharya S.S."/>
            <person name="Shirouzu T."/>
            <person name="Yoshinaga Y."/>
            <person name="Martin F.M."/>
            <person name="Grigoriev I.V."/>
            <person name="Hibbett D.S."/>
        </authorList>
    </citation>
    <scope>NUCLEOTIDE SEQUENCE [LARGE SCALE GENOMIC DNA]</scope>
    <source>
        <strain evidence="3 4">TUFC12733</strain>
    </source>
</reference>
<dbReference type="GO" id="GO:0003723">
    <property type="term" value="F:RNA binding"/>
    <property type="evidence" value="ECO:0007669"/>
    <property type="project" value="InterPro"/>
</dbReference>
<feature type="domain" description="FMR1-interacting protein 1 conserved" evidence="2">
    <location>
        <begin position="138"/>
        <end position="188"/>
    </location>
</feature>
<evidence type="ECO:0000313" key="4">
    <source>
        <dbReference type="Proteomes" id="UP000076738"/>
    </source>
</evidence>
<evidence type="ECO:0000259" key="2">
    <source>
        <dbReference type="Pfam" id="PF10453"/>
    </source>
</evidence>
<protein>
    <recommendedName>
        <fullName evidence="2">FMR1-interacting protein 1 conserved domain-containing protein</fullName>
    </recommendedName>
</protein>
<feature type="compositionally biased region" description="Basic and acidic residues" evidence="1">
    <location>
        <begin position="87"/>
        <end position="110"/>
    </location>
</feature>
<feature type="region of interest" description="Disordered" evidence="1">
    <location>
        <begin position="1"/>
        <end position="23"/>
    </location>
</feature>
<feature type="region of interest" description="Disordered" evidence="1">
    <location>
        <begin position="170"/>
        <end position="267"/>
    </location>
</feature>
<sequence>MRPVYPTTDWRQSSDRQGLLQQQHPYWRQEQQQHAHYQPITPAAVAALAMSSFSRSNASYSPHETYYGAGPPTNTLGYSISPTYVPSRDDVWQQPDRHQEPMRRPKEQHLRHSGHPRSFPQQHPEPATSGKKRKREDEPPIPVPGTGILLNTPEAIEAWIAERKARWPSAKRIEEKSAAKKVARERGEIKPDASRLPGGMRGGAVRGRVSHEGRRPFNVRGQQQRGRGRGRQGERHLEREVPGPQTLSAQSDPTITPNAAKSKELTTECDTSVRFLAPYSDPSSGTGDDSSDVDPVADAVSSKIEVGAASELYASPSLPDTVCHVLLHPTRIMRPKAAPSHSAPSTTGDLLRRLLSTEVRATVSRLSQAIRFLVDNEFLAGVEERVGEAETVSHVELLQTPDKNGGEDPGNMQLR</sequence>
<proteinExistence type="predicted"/>
<dbReference type="PANTHER" id="PTHR13309:SF0">
    <property type="entry name" value="FMR1-INTERACTING PROTEIN NUFIP1"/>
    <property type="match status" value="1"/>
</dbReference>
<feature type="compositionally biased region" description="Basic and acidic residues" evidence="1">
    <location>
        <begin position="231"/>
        <end position="241"/>
    </location>
</feature>
<dbReference type="Pfam" id="PF10453">
    <property type="entry name" value="NUFIP1"/>
    <property type="match status" value="1"/>
</dbReference>
<feature type="region of interest" description="Disordered" evidence="1">
    <location>
        <begin position="78"/>
        <end position="149"/>
    </location>
</feature>
<feature type="compositionally biased region" description="Polar residues" evidence="1">
    <location>
        <begin position="9"/>
        <end position="23"/>
    </location>
</feature>
<dbReference type="PANTHER" id="PTHR13309">
    <property type="entry name" value="NUCLEAR FRAGILE X MENTAL RETARDATION PROTEIN INTERACTING PROTEIN 1"/>
    <property type="match status" value="1"/>
</dbReference>
<dbReference type="GO" id="GO:0005634">
    <property type="term" value="C:nucleus"/>
    <property type="evidence" value="ECO:0007669"/>
    <property type="project" value="TreeGrafter"/>
</dbReference>
<feature type="compositionally biased region" description="Low complexity" evidence="1">
    <location>
        <begin position="280"/>
        <end position="295"/>
    </location>
</feature>
<evidence type="ECO:0000313" key="3">
    <source>
        <dbReference type="EMBL" id="KZO98376.1"/>
    </source>
</evidence>
<dbReference type="STRING" id="1330018.A0A167P3A1"/>
<evidence type="ECO:0000256" key="1">
    <source>
        <dbReference type="SAM" id="MobiDB-lite"/>
    </source>
</evidence>
<dbReference type="InterPro" id="IPR039136">
    <property type="entry name" value="NUFIP1-like"/>
</dbReference>
<dbReference type="AlphaFoldDB" id="A0A167P3A1"/>
<dbReference type="EMBL" id="KV417276">
    <property type="protein sequence ID" value="KZO98376.1"/>
    <property type="molecule type" value="Genomic_DNA"/>
</dbReference>
<feature type="compositionally biased region" description="Polar residues" evidence="1">
    <location>
        <begin position="245"/>
        <end position="259"/>
    </location>
</feature>
<accession>A0A167P3A1</accession>